<dbReference type="Proteomes" id="UP001157006">
    <property type="component" value="Chromosome 1L"/>
</dbReference>
<reference evidence="2 3" key="1">
    <citation type="submission" date="2023-01" db="EMBL/GenBank/DDBJ databases">
        <authorList>
            <person name="Kreplak J."/>
        </authorList>
    </citation>
    <scope>NUCLEOTIDE SEQUENCE [LARGE SCALE GENOMIC DNA]</scope>
</reference>
<gene>
    <name evidence="2" type="ORF">VFH_I413640</name>
</gene>
<dbReference type="PANTHER" id="PTHR31672:SF13">
    <property type="entry name" value="F-BOX PROTEIN CPR30-LIKE"/>
    <property type="match status" value="1"/>
</dbReference>
<dbReference type="PANTHER" id="PTHR31672">
    <property type="entry name" value="BNACNNG10540D PROTEIN"/>
    <property type="match status" value="1"/>
</dbReference>
<proteinExistence type="predicted"/>
<dbReference type="InterPro" id="IPR006527">
    <property type="entry name" value="F-box-assoc_dom_typ1"/>
</dbReference>
<organism evidence="2 3">
    <name type="scientific">Vicia faba</name>
    <name type="common">Broad bean</name>
    <name type="synonym">Faba vulgaris</name>
    <dbReference type="NCBI Taxonomy" id="3906"/>
    <lineage>
        <taxon>Eukaryota</taxon>
        <taxon>Viridiplantae</taxon>
        <taxon>Streptophyta</taxon>
        <taxon>Embryophyta</taxon>
        <taxon>Tracheophyta</taxon>
        <taxon>Spermatophyta</taxon>
        <taxon>Magnoliopsida</taxon>
        <taxon>eudicotyledons</taxon>
        <taxon>Gunneridae</taxon>
        <taxon>Pentapetalae</taxon>
        <taxon>rosids</taxon>
        <taxon>fabids</taxon>
        <taxon>Fabales</taxon>
        <taxon>Fabaceae</taxon>
        <taxon>Papilionoideae</taxon>
        <taxon>50 kb inversion clade</taxon>
        <taxon>NPAAA clade</taxon>
        <taxon>Hologalegina</taxon>
        <taxon>IRL clade</taxon>
        <taxon>Fabeae</taxon>
        <taxon>Vicia</taxon>
    </lineage>
</organism>
<dbReference type="InterPro" id="IPR050796">
    <property type="entry name" value="SCF_F-box_component"/>
</dbReference>
<dbReference type="NCBIfam" id="TIGR01640">
    <property type="entry name" value="F_box_assoc_1"/>
    <property type="match status" value="1"/>
</dbReference>
<dbReference type="EMBL" id="OX451736">
    <property type="protein sequence ID" value="CAI8589864.1"/>
    <property type="molecule type" value="Genomic_DNA"/>
</dbReference>
<evidence type="ECO:0000313" key="2">
    <source>
        <dbReference type="EMBL" id="CAI8589864.1"/>
    </source>
</evidence>
<name>A0AAV0YX84_VICFA</name>
<feature type="domain" description="F-box associated beta-propeller type 1" evidence="1">
    <location>
        <begin position="9"/>
        <end position="222"/>
    </location>
</feature>
<dbReference type="AlphaFoldDB" id="A0AAV0YX84"/>
<keyword evidence="3" id="KW-1185">Reference proteome</keyword>
<evidence type="ECO:0000313" key="3">
    <source>
        <dbReference type="Proteomes" id="UP001157006"/>
    </source>
</evidence>
<dbReference type="Pfam" id="PF07734">
    <property type="entry name" value="FBA_1"/>
    <property type="match status" value="1"/>
</dbReference>
<dbReference type="InterPro" id="IPR017451">
    <property type="entry name" value="F-box-assoc_interact_dom"/>
</dbReference>
<protein>
    <recommendedName>
        <fullName evidence="1">F-box associated beta-propeller type 1 domain-containing protein</fullName>
    </recommendedName>
</protein>
<sequence>MSQSPNMEPCVSVVAFGHDHVRDDCKLIRLLRFYEITDNDVPREECIYVPNMWEIYSLRRNSWKKLEANTNIGNSNNDNLYVNGMCHWWHIHRDYDTNIDDPLLVSFDLCNEVFLTTPLLVDTIERFDIYHLTLLNGAIAFITYDGTTTFHIKILGEIGVKESWAKVFIVKPIPYFERIIGVGKNGVIFFIKDDCELVWFDLSTKKIGELGIKGRKFYCYIVSYKDRFLPIESFLI</sequence>
<evidence type="ECO:0000259" key="1">
    <source>
        <dbReference type="Pfam" id="PF07734"/>
    </source>
</evidence>
<accession>A0AAV0YX84</accession>